<organism evidence="5 6">
    <name type="scientific">Sorangium cellulosum</name>
    <name type="common">Polyangium cellulosum</name>
    <dbReference type="NCBI Taxonomy" id="56"/>
    <lineage>
        <taxon>Bacteria</taxon>
        <taxon>Pseudomonadati</taxon>
        <taxon>Myxococcota</taxon>
        <taxon>Polyangia</taxon>
        <taxon>Polyangiales</taxon>
        <taxon>Polyangiaceae</taxon>
        <taxon>Sorangium</taxon>
    </lineage>
</organism>
<evidence type="ECO:0000256" key="4">
    <source>
        <dbReference type="SAM" id="MobiDB-lite"/>
    </source>
</evidence>
<dbReference type="GO" id="GO:0007160">
    <property type="term" value="P:cell-matrix adhesion"/>
    <property type="evidence" value="ECO:0007669"/>
    <property type="project" value="TreeGrafter"/>
</dbReference>
<dbReference type="Gene3D" id="2.60.40.10">
    <property type="entry name" value="Immunoglobulins"/>
    <property type="match status" value="1"/>
</dbReference>
<evidence type="ECO:0000313" key="6">
    <source>
        <dbReference type="Proteomes" id="UP000295781"/>
    </source>
</evidence>
<evidence type="ECO:0000256" key="2">
    <source>
        <dbReference type="ARBA" id="ARBA00022737"/>
    </source>
</evidence>
<dbReference type="SMART" id="SM00191">
    <property type="entry name" value="Int_alpha"/>
    <property type="match status" value="5"/>
</dbReference>
<dbReference type="PANTHER" id="PTHR23220:SF133">
    <property type="entry name" value="INTEGRIN ALPHA-PS2"/>
    <property type="match status" value="1"/>
</dbReference>
<dbReference type="InterPro" id="IPR013783">
    <property type="entry name" value="Ig-like_fold"/>
</dbReference>
<keyword evidence="1" id="KW-0732">Signal</keyword>
<dbReference type="GO" id="GO:0008305">
    <property type="term" value="C:integrin complex"/>
    <property type="evidence" value="ECO:0007669"/>
    <property type="project" value="InterPro"/>
</dbReference>
<dbReference type="Pfam" id="PF01839">
    <property type="entry name" value="FG-GAP"/>
    <property type="match status" value="3"/>
</dbReference>
<protein>
    <recommendedName>
        <fullName evidence="7">Fibronectin type-III domain-containing protein</fullName>
    </recommendedName>
</protein>
<proteinExistence type="predicted"/>
<accession>A0A4P2PYL6</accession>
<dbReference type="AlphaFoldDB" id="A0A4P2PYL6"/>
<dbReference type="InterPro" id="IPR028994">
    <property type="entry name" value="Integrin_alpha_N"/>
</dbReference>
<dbReference type="GO" id="GO:0005178">
    <property type="term" value="F:integrin binding"/>
    <property type="evidence" value="ECO:0007669"/>
    <property type="project" value="TreeGrafter"/>
</dbReference>
<evidence type="ECO:0000256" key="3">
    <source>
        <dbReference type="ARBA" id="ARBA00023180"/>
    </source>
</evidence>
<dbReference type="SUPFAM" id="SSF69318">
    <property type="entry name" value="Integrin alpha N-terminal domain"/>
    <property type="match status" value="2"/>
</dbReference>
<dbReference type="InterPro" id="IPR013517">
    <property type="entry name" value="FG-GAP"/>
</dbReference>
<dbReference type="GO" id="GO:0098609">
    <property type="term" value="P:cell-cell adhesion"/>
    <property type="evidence" value="ECO:0007669"/>
    <property type="project" value="TreeGrafter"/>
</dbReference>
<name>A0A4P2PYL6_SORCE</name>
<evidence type="ECO:0000313" key="5">
    <source>
        <dbReference type="EMBL" id="AUX21676.1"/>
    </source>
</evidence>
<gene>
    <name evidence="5" type="ORF">SOCEGT47_021630</name>
</gene>
<dbReference type="PRINTS" id="PR01185">
    <property type="entry name" value="INTEGRINA"/>
</dbReference>
<dbReference type="Gene3D" id="2.130.10.130">
    <property type="entry name" value="Integrin alpha, N-terminal"/>
    <property type="match status" value="3"/>
</dbReference>
<sequence>MGRCLFHAVAVEVICVIGRLAVQAESLFHCVFLLELRDSCVFGCSMSECTNRTIALGFEMLAVILWSAAGCGAILGLDDFVDAETTVMGSGGDAPTTSSAGDAPPASSTGAEEIPTVPVLRIPLNDAYLGTMRKSGSRRPVFSWEASAASAGAPIEYELQYGADPDMSDAASIVTEKTQYRPDLDLDGELFRPVGQRYYWRVRACLLGKCSDFSPVRWFNIGRTKCDFNADGYDDVAVSAVGLTVDPGAIYFYYGAAGRQFGQSSNGVVFEPDGVGGFGVSISCAGDVDGDGYADVLVGAPYGGDSKVFLYRGEQGDRFSGRDVTELRAGGHSVAAAGDVNADGFGDIIAGGDGYAAAHLYLGGPPDVFRASFPITLADDGTAGTVDQTLVSSAGDVNGDGFSDVMVAFISAARHVVHVYFGNPGRGFDAVPKVALEAPSDDPIFVSSMASAGDVNGDGIADIVIGSSQLDRAYVYFGSAEGPSSRPDVTLVGEAGTRFGTAAASAGDMNGDGFDDVAVGTGDYLDSLGVVYLYKGASTVRFDDVSVVALYSLSDRQTGFGSVLGSSGDVNGDGYADLMVGAPFADAVYVYLGRPELVTPAEADASVSQPHQASRPFGVAVTRR</sequence>
<feature type="region of interest" description="Disordered" evidence="4">
    <location>
        <begin position="602"/>
        <end position="624"/>
    </location>
</feature>
<dbReference type="OrthoDB" id="5501344at2"/>
<dbReference type="EMBL" id="CP012670">
    <property type="protein sequence ID" value="AUX21676.1"/>
    <property type="molecule type" value="Genomic_DNA"/>
</dbReference>
<dbReference type="InterPro" id="IPR013519">
    <property type="entry name" value="Int_alpha_beta-p"/>
</dbReference>
<dbReference type="GO" id="GO:0009897">
    <property type="term" value="C:external side of plasma membrane"/>
    <property type="evidence" value="ECO:0007669"/>
    <property type="project" value="TreeGrafter"/>
</dbReference>
<dbReference type="Pfam" id="PF13517">
    <property type="entry name" value="FG-GAP_3"/>
    <property type="match status" value="1"/>
</dbReference>
<dbReference type="Proteomes" id="UP000295781">
    <property type="component" value="Chromosome"/>
</dbReference>
<feature type="compositionally biased region" description="Polar residues" evidence="4">
    <location>
        <begin position="95"/>
        <end position="110"/>
    </location>
</feature>
<evidence type="ECO:0008006" key="7">
    <source>
        <dbReference type="Google" id="ProtNLM"/>
    </source>
</evidence>
<evidence type="ECO:0000256" key="1">
    <source>
        <dbReference type="ARBA" id="ARBA00022729"/>
    </source>
</evidence>
<reference evidence="5 6" key="1">
    <citation type="submission" date="2015-09" db="EMBL/GenBank/DDBJ databases">
        <title>Sorangium comparison.</title>
        <authorList>
            <person name="Zaburannyi N."/>
            <person name="Bunk B."/>
            <person name="Overmann J."/>
            <person name="Mueller R."/>
        </authorList>
    </citation>
    <scope>NUCLEOTIDE SEQUENCE [LARGE SCALE GENOMIC DNA]</scope>
    <source>
        <strain evidence="5 6">So ceGT47</strain>
    </source>
</reference>
<dbReference type="InterPro" id="IPR000413">
    <property type="entry name" value="Integrin_alpha"/>
</dbReference>
<keyword evidence="2" id="KW-0677">Repeat</keyword>
<feature type="region of interest" description="Disordered" evidence="4">
    <location>
        <begin position="91"/>
        <end position="111"/>
    </location>
</feature>
<dbReference type="GO" id="GO:0033627">
    <property type="term" value="P:cell adhesion mediated by integrin"/>
    <property type="evidence" value="ECO:0007669"/>
    <property type="project" value="TreeGrafter"/>
</dbReference>
<dbReference type="GO" id="GO:0007229">
    <property type="term" value="P:integrin-mediated signaling pathway"/>
    <property type="evidence" value="ECO:0007669"/>
    <property type="project" value="TreeGrafter"/>
</dbReference>
<dbReference type="PROSITE" id="PS51470">
    <property type="entry name" value="FG_GAP"/>
    <property type="match status" value="3"/>
</dbReference>
<keyword evidence="3" id="KW-0325">Glycoprotein</keyword>
<dbReference type="PANTHER" id="PTHR23220">
    <property type="entry name" value="INTEGRIN ALPHA"/>
    <property type="match status" value="1"/>
</dbReference>